<proteinExistence type="predicted"/>
<dbReference type="InterPro" id="IPR050963">
    <property type="entry name" value="Sirohydro_Cobaltochel/CbiX"/>
</dbReference>
<comment type="caution">
    <text evidence="3">The sequence shown here is derived from an EMBL/GenBank/DDBJ whole genome shotgun (WGS) entry which is preliminary data.</text>
</comment>
<dbReference type="SUPFAM" id="SSF53800">
    <property type="entry name" value="Chelatase"/>
    <property type="match status" value="1"/>
</dbReference>
<evidence type="ECO:0000313" key="4">
    <source>
        <dbReference type="Proteomes" id="UP000573599"/>
    </source>
</evidence>
<dbReference type="PANTHER" id="PTHR33542">
    <property type="entry name" value="SIROHYDROCHLORIN FERROCHELATASE, CHLOROPLASTIC"/>
    <property type="match status" value="1"/>
</dbReference>
<dbReference type="AlphaFoldDB" id="A0A852WT98"/>
<dbReference type="CDD" id="cd03416">
    <property type="entry name" value="CbiX_SirB_N"/>
    <property type="match status" value="1"/>
</dbReference>
<dbReference type="PANTHER" id="PTHR33542:SF5">
    <property type="entry name" value="FERROCHELATASE CHE1"/>
    <property type="match status" value="1"/>
</dbReference>
<name>A0A852WT98_9MICO</name>
<keyword evidence="1" id="KW-0479">Metal-binding</keyword>
<evidence type="ECO:0000313" key="3">
    <source>
        <dbReference type="EMBL" id="NYG08422.1"/>
    </source>
</evidence>
<organism evidence="3 4">
    <name type="scientific">Pedococcus badiiscoriae</name>
    <dbReference type="NCBI Taxonomy" id="642776"/>
    <lineage>
        <taxon>Bacteria</taxon>
        <taxon>Bacillati</taxon>
        <taxon>Actinomycetota</taxon>
        <taxon>Actinomycetes</taxon>
        <taxon>Micrococcales</taxon>
        <taxon>Intrasporangiaceae</taxon>
        <taxon>Pedococcus</taxon>
    </lineage>
</organism>
<reference evidence="3 4" key="1">
    <citation type="submission" date="2020-07" db="EMBL/GenBank/DDBJ databases">
        <title>Sequencing the genomes of 1000 actinobacteria strains.</title>
        <authorList>
            <person name="Klenk H.-P."/>
        </authorList>
    </citation>
    <scope>NUCLEOTIDE SEQUENCE [LARGE SCALE GENOMIC DNA]</scope>
    <source>
        <strain evidence="3 4">DSM 23987</strain>
    </source>
</reference>
<dbReference type="Gene3D" id="3.40.50.1400">
    <property type="match status" value="2"/>
</dbReference>
<dbReference type="RefSeq" id="WP_179422835.1">
    <property type="nucleotide sequence ID" value="NZ_JACCAB010000001.1"/>
</dbReference>
<dbReference type="GO" id="GO:0016829">
    <property type="term" value="F:lyase activity"/>
    <property type="evidence" value="ECO:0007669"/>
    <property type="project" value="UniProtKB-KW"/>
</dbReference>
<dbReference type="EMBL" id="JACCAB010000001">
    <property type="protein sequence ID" value="NYG08422.1"/>
    <property type="molecule type" value="Genomic_DNA"/>
</dbReference>
<sequence length="241" mass="25116">MTTESDIVLLAHGSPDPRHAQGVEALAARVRALAPHRPVHTAYLDHHPPSPRDTGMALGPHAIVVPVLLTPAFHARVDVPTAVDELTRVSGAHVAVADPLGPHELLLDAAEELLAAQGIHPDPTTAVLLYAAGSSGSDAVATVGRTLAEHPRVGWGPWSVAALEGGSTIDQLLRRLPDEVERTVVVSFMVAEGILRDRMAQHCGRAGVSMVAGALAQTSAVAHLVLERAHSVLAKADSLPA</sequence>
<evidence type="ECO:0000256" key="1">
    <source>
        <dbReference type="ARBA" id="ARBA00022723"/>
    </source>
</evidence>
<dbReference type="Pfam" id="PF01903">
    <property type="entry name" value="CbiX"/>
    <property type="match status" value="1"/>
</dbReference>
<protein>
    <submittedName>
        <fullName evidence="3">Sirohydrochlorin ferrochelatase</fullName>
    </submittedName>
</protein>
<keyword evidence="2" id="KW-0456">Lyase</keyword>
<dbReference type="Proteomes" id="UP000573599">
    <property type="component" value="Unassembled WGS sequence"/>
</dbReference>
<accession>A0A852WT98</accession>
<keyword evidence="4" id="KW-1185">Reference proteome</keyword>
<gene>
    <name evidence="3" type="ORF">BJ986_002909</name>
</gene>
<evidence type="ECO:0000256" key="2">
    <source>
        <dbReference type="ARBA" id="ARBA00023239"/>
    </source>
</evidence>
<dbReference type="GO" id="GO:0046872">
    <property type="term" value="F:metal ion binding"/>
    <property type="evidence" value="ECO:0007669"/>
    <property type="project" value="UniProtKB-KW"/>
</dbReference>
<dbReference type="InterPro" id="IPR002762">
    <property type="entry name" value="CbiX-like"/>
</dbReference>